<proteinExistence type="predicted"/>
<dbReference type="RefSeq" id="WP_049698304.1">
    <property type="nucleotide sequence ID" value="NZ_JAQDQF010000005.1"/>
</dbReference>
<sequence length="236" mass="24068">MSTASLPRSVTRLLDAVAVDRNTDQPVYSTPRRLAVVGFLLIGAVVLGVSLSVTPGDTAFYPLTLGLAATWIIGAIATSRLPAGRFSLDGEGSTSGAVALGVVAGVAMGAVFVIGAFLTKLIGPLSDLVSSVLAFADYGSIAVVTAITLINGAAEELFFRGAVYSAVRPHHPVVVSTIVYTIATLASGNVMLGFAAILLGAVCAILRRCTGGVVAPICTHVVWSTIVLFALPPIFG</sequence>
<feature type="transmembrane region" description="Helical" evidence="1">
    <location>
        <begin position="97"/>
        <end position="119"/>
    </location>
</feature>
<organism evidence="3 4">
    <name type="scientific">Gordonia jacobaea</name>
    <dbReference type="NCBI Taxonomy" id="122202"/>
    <lineage>
        <taxon>Bacteria</taxon>
        <taxon>Bacillati</taxon>
        <taxon>Actinomycetota</taxon>
        <taxon>Actinomycetes</taxon>
        <taxon>Mycobacteriales</taxon>
        <taxon>Gordoniaceae</taxon>
        <taxon>Gordonia</taxon>
    </lineage>
</organism>
<reference evidence="3 4" key="1">
    <citation type="submission" date="2015-05" db="EMBL/GenBank/DDBJ databases">
        <title>Draft genome sequence of the bacterium Gordonia jacobaea a new member of the Gordonia genus.</title>
        <authorList>
            <person name="Jimenez-Galisteo G."/>
            <person name="Dominguez A."/>
            <person name="Munoz E."/>
            <person name="Vinas M."/>
        </authorList>
    </citation>
    <scope>NUCLEOTIDE SEQUENCE [LARGE SCALE GENOMIC DNA]</scope>
    <source>
        <strain evidence="4">mv1</strain>
    </source>
</reference>
<dbReference type="EMBL" id="LDTZ01000015">
    <property type="protein sequence ID" value="KNA91968.1"/>
    <property type="molecule type" value="Genomic_DNA"/>
</dbReference>
<feature type="domain" description="CAAX prenyl protease 2/Lysostaphin resistance protein A-like" evidence="2">
    <location>
        <begin position="140"/>
        <end position="225"/>
    </location>
</feature>
<dbReference type="Pfam" id="PF02517">
    <property type="entry name" value="Rce1-like"/>
    <property type="match status" value="1"/>
</dbReference>
<protein>
    <submittedName>
        <fullName evidence="3">Abortive infection protein</fullName>
    </submittedName>
</protein>
<keyword evidence="1" id="KW-0812">Transmembrane</keyword>
<gene>
    <name evidence="3" type="ORF">ABW18_07225</name>
</gene>
<evidence type="ECO:0000313" key="4">
    <source>
        <dbReference type="Proteomes" id="UP000037247"/>
    </source>
</evidence>
<keyword evidence="1" id="KW-1133">Transmembrane helix</keyword>
<comment type="caution">
    <text evidence="3">The sequence shown here is derived from an EMBL/GenBank/DDBJ whole genome shotgun (WGS) entry which is preliminary data.</text>
</comment>
<accession>A0ABR5IE80</accession>
<dbReference type="Proteomes" id="UP000037247">
    <property type="component" value="Unassembled WGS sequence"/>
</dbReference>
<feature type="transmembrane region" description="Helical" evidence="1">
    <location>
        <begin position="34"/>
        <end position="53"/>
    </location>
</feature>
<feature type="transmembrane region" description="Helical" evidence="1">
    <location>
        <begin position="213"/>
        <end position="235"/>
    </location>
</feature>
<evidence type="ECO:0000259" key="2">
    <source>
        <dbReference type="Pfam" id="PF02517"/>
    </source>
</evidence>
<feature type="transmembrane region" description="Helical" evidence="1">
    <location>
        <begin position="131"/>
        <end position="153"/>
    </location>
</feature>
<feature type="transmembrane region" description="Helical" evidence="1">
    <location>
        <begin position="60"/>
        <end position="77"/>
    </location>
</feature>
<keyword evidence="4" id="KW-1185">Reference proteome</keyword>
<feature type="transmembrane region" description="Helical" evidence="1">
    <location>
        <begin position="173"/>
        <end position="206"/>
    </location>
</feature>
<evidence type="ECO:0000313" key="3">
    <source>
        <dbReference type="EMBL" id="KNA91968.1"/>
    </source>
</evidence>
<dbReference type="InterPro" id="IPR003675">
    <property type="entry name" value="Rce1/LyrA-like_dom"/>
</dbReference>
<name>A0ABR5IE80_9ACTN</name>
<keyword evidence="1" id="KW-0472">Membrane</keyword>
<evidence type="ECO:0000256" key="1">
    <source>
        <dbReference type="SAM" id="Phobius"/>
    </source>
</evidence>